<proteinExistence type="predicted"/>
<comment type="caution">
    <text evidence="1">The sequence shown here is derived from an EMBL/GenBank/DDBJ whole genome shotgun (WGS) entry which is preliminary data.</text>
</comment>
<dbReference type="InterPro" id="IPR047755">
    <property type="entry name" value="OrtA"/>
</dbReference>
<sequence length="118" mass="13189">MNGGEGVSKQSVKTALRGDLVQIHKVILTPEQRPENIPECTKRVPYEAWIKGFLLHDEATIGDTVRIETFIGRQLSGTLVEVNPTYTHHFGKPQPTLLSVGTEARKQIEKGRKTGREK</sequence>
<evidence type="ECO:0008006" key="2">
    <source>
        <dbReference type="Google" id="ProtNLM"/>
    </source>
</evidence>
<gene>
    <name evidence="1" type="ORF">S06H3_45689</name>
</gene>
<evidence type="ECO:0000313" key="1">
    <source>
        <dbReference type="EMBL" id="GAI34976.1"/>
    </source>
</evidence>
<organism evidence="1">
    <name type="scientific">marine sediment metagenome</name>
    <dbReference type="NCBI Taxonomy" id="412755"/>
    <lineage>
        <taxon>unclassified sequences</taxon>
        <taxon>metagenomes</taxon>
        <taxon>ecological metagenomes</taxon>
    </lineage>
</organism>
<dbReference type="NCBIfam" id="NF040739">
    <property type="entry name" value="ornith_OrtA"/>
    <property type="match status" value="1"/>
</dbReference>
<protein>
    <recommendedName>
        <fullName evidence="2">2-amino-4-ketopentanoate thiolase alpha subunit</fullName>
    </recommendedName>
</protein>
<dbReference type="Pfam" id="PF22010">
    <property type="entry name" value="OrtA"/>
    <property type="match status" value="1"/>
</dbReference>
<dbReference type="AlphaFoldDB" id="X1NXQ8"/>
<accession>X1NXQ8</accession>
<reference evidence="1" key="1">
    <citation type="journal article" date="2014" name="Front. Microbiol.">
        <title>High frequency of phylogenetically diverse reductive dehalogenase-homologous genes in deep subseafloor sedimentary metagenomes.</title>
        <authorList>
            <person name="Kawai M."/>
            <person name="Futagami T."/>
            <person name="Toyoda A."/>
            <person name="Takaki Y."/>
            <person name="Nishi S."/>
            <person name="Hori S."/>
            <person name="Arai W."/>
            <person name="Tsubouchi T."/>
            <person name="Morono Y."/>
            <person name="Uchiyama I."/>
            <person name="Ito T."/>
            <person name="Fujiyama A."/>
            <person name="Inagaki F."/>
            <person name="Takami H."/>
        </authorList>
    </citation>
    <scope>NUCLEOTIDE SEQUENCE</scope>
    <source>
        <strain evidence="1">Expedition CK06-06</strain>
    </source>
</reference>
<name>X1NXQ8_9ZZZZ</name>
<dbReference type="EMBL" id="BARV01028556">
    <property type="protein sequence ID" value="GAI34976.1"/>
    <property type="molecule type" value="Genomic_DNA"/>
</dbReference>